<dbReference type="EMBL" id="BOLY01000001">
    <property type="protein sequence ID" value="GIZ38534.1"/>
    <property type="molecule type" value="Genomic_DNA"/>
</dbReference>
<dbReference type="RefSeq" id="XP_044653021.1">
    <property type="nucleotide sequence ID" value="XM_044797086.1"/>
</dbReference>
<accession>A0A9P3FD73</accession>
<feature type="domain" description="Nephrocystin 3-like N-terminal" evidence="3">
    <location>
        <begin position="251"/>
        <end position="415"/>
    </location>
</feature>
<dbReference type="PANTHER" id="PTHR10039">
    <property type="entry name" value="AMELOGENIN"/>
    <property type="match status" value="1"/>
</dbReference>
<keyword evidence="2" id="KW-0175">Coiled coil</keyword>
<sequence>MGPFEALSAAAAIAQFIEYGLRITATAVDIYKSSSGTTTQLQHVTDMTTRFRELNVTIEADCRKYSRTQDPGEKVLGAIAAETRTAANQLLVFLDGLRLKGPKTTANSFMNALKIDRKHSKLEAHQAKLRALREQLHDHILKMINDRQISLAKTLDQVDRSIRSSEIALISEFAQCRKDLAAALQARDNDPVISLLLNTEREGRLVMKRKSILASLRFEEMDSRRCRIQDPNTSTYDWILDERKQSYPIVRYTTWLQNDSGFYWVTGKAGSGKSTLMKYISAHRSTIEALKKWAGTRRLITASHYFWYLGTSMQRSYEGLLQSLLYEVLRQCPDVIEQVCPSRWNDFVQVKWLLSELLDCIQRLAVIKPVGDVREPCFCFFIDGLDEYEGDDDEVIKLLQKISASENVKICASSRPWEVFEQSFREVKAQGNSLELHLHTKDDIRKVVEQELGPALAQRHDRRVLSTLVAEIIEKAQGVFLWVVLVIRKELLKGLRYADSIELLLERLRAIPPGLMEYFEHMFAKIDKTYQQDTARIFLSCQKAMEPLPIAVLDVLTSDDPERLAVTARHDTNPGCDGVEWIARVRAQVNGRCQDLLAVEAIEAVDYQQTSSAGIAVPDNYRIEFLHRSVKDFLDEPAILALLTQRAGTEFDHSLTLFAAYWLCINTTRRFGECENHLSNLRLQRVIDWSTAALIHVASIRGPVEPRRLMDFDSAMSAVLPGSASGHWTNVAVGAGSMSQGEIITVERGQRDFLSHLIELNNVSGVEALLSEDPARLKSKRGRPYLDYALRYSRNAEFRRRIGDIQNQELKNSAMVEMLLSYGCKPNEKVWITGDRTVWDLFLAYLYDSRDSPHIDGREVAWQLILHGAVDVPRCEVSGTRQEVTAKYQDVHIHSKAMTMEEILVAKFGREEATAMCKQVAANNHGRTWTAMLRFW</sequence>
<dbReference type="AlphaFoldDB" id="A0A9P3FD73"/>
<keyword evidence="6" id="KW-1185">Reference proteome</keyword>
<dbReference type="InterPro" id="IPR056884">
    <property type="entry name" value="NPHP3-like_N"/>
</dbReference>
<keyword evidence="1" id="KW-0677">Repeat</keyword>
<dbReference type="GeneID" id="68287525"/>
<feature type="coiled-coil region" evidence="2">
    <location>
        <begin position="115"/>
        <end position="142"/>
    </location>
</feature>
<feature type="domain" description="DUF7791" evidence="4">
    <location>
        <begin position="525"/>
        <end position="667"/>
    </location>
</feature>
<evidence type="ECO:0000256" key="1">
    <source>
        <dbReference type="ARBA" id="ARBA00022737"/>
    </source>
</evidence>
<name>A0A9P3FD73_9PEZI</name>
<evidence type="ECO:0000259" key="4">
    <source>
        <dbReference type="Pfam" id="PF25053"/>
    </source>
</evidence>
<dbReference type="InterPro" id="IPR056693">
    <property type="entry name" value="DUF7791"/>
</dbReference>
<dbReference type="Pfam" id="PF24883">
    <property type="entry name" value="NPHP3_N"/>
    <property type="match status" value="1"/>
</dbReference>
<dbReference type="OrthoDB" id="3650613at2759"/>
<evidence type="ECO:0000256" key="2">
    <source>
        <dbReference type="SAM" id="Coils"/>
    </source>
</evidence>
<dbReference type="SUPFAM" id="SSF52540">
    <property type="entry name" value="P-loop containing nucleoside triphosphate hydrolases"/>
    <property type="match status" value="1"/>
</dbReference>
<evidence type="ECO:0000313" key="5">
    <source>
        <dbReference type="EMBL" id="GIZ38534.1"/>
    </source>
</evidence>
<gene>
    <name evidence="5" type="ORF">CKM354_000195000</name>
</gene>
<comment type="caution">
    <text evidence="5">The sequence shown here is derived from an EMBL/GenBank/DDBJ whole genome shotgun (WGS) entry which is preliminary data.</text>
</comment>
<protein>
    <recommendedName>
        <fullName evidence="7">NACHT domain-containing protein</fullName>
    </recommendedName>
</protein>
<reference evidence="5 6" key="1">
    <citation type="submission" date="2021-01" db="EMBL/GenBank/DDBJ databases">
        <title>Cercospora kikuchii MAFF 305040 whole genome shotgun sequence.</title>
        <authorList>
            <person name="Kashiwa T."/>
            <person name="Suzuki T."/>
        </authorList>
    </citation>
    <scope>NUCLEOTIDE SEQUENCE [LARGE SCALE GENOMIC DNA]</scope>
    <source>
        <strain evidence="5 6">MAFF 305040</strain>
    </source>
</reference>
<evidence type="ECO:0000313" key="6">
    <source>
        <dbReference type="Proteomes" id="UP000825890"/>
    </source>
</evidence>
<evidence type="ECO:0000259" key="3">
    <source>
        <dbReference type="Pfam" id="PF24883"/>
    </source>
</evidence>
<evidence type="ECO:0008006" key="7">
    <source>
        <dbReference type="Google" id="ProtNLM"/>
    </source>
</evidence>
<dbReference type="InterPro" id="IPR027417">
    <property type="entry name" value="P-loop_NTPase"/>
</dbReference>
<organism evidence="5 6">
    <name type="scientific">Cercospora kikuchii</name>
    <dbReference type="NCBI Taxonomy" id="84275"/>
    <lineage>
        <taxon>Eukaryota</taxon>
        <taxon>Fungi</taxon>
        <taxon>Dikarya</taxon>
        <taxon>Ascomycota</taxon>
        <taxon>Pezizomycotina</taxon>
        <taxon>Dothideomycetes</taxon>
        <taxon>Dothideomycetidae</taxon>
        <taxon>Mycosphaerellales</taxon>
        <taxon>Mycosphaerellaceae</taxon>
        <taxon>Cercospora</taxon>
    </lineage>
</organism>
<proteinExistence type="predicted"/>
<dbReference type="Proteomes" id="UP000825890">
    <property type="component" value="Unassembled WGS sequence"/>
</dbReference>
<dbReference type="Pfam" id="PF25053">
    <property type="entry name" value="DUF7791"/>
    <property type="match status" value="1"/>
</dbReference>
<dbReference type="PANTHER" id="PTHR10039:SF5">
    <property type="entry name" value="NACHT DOMAIN-CONTAINING PROTEIN"/>
    <property type="match status" value="1"/>
</dbReference>
<dbReference type="Gene3D" id="3.40.50.300">
    <property type="entry name" value="P-loop containing nucleotide triphosphate hydrolases"/>
    <property type="match status" value="1"/>
</dbReference>